<dbReference type="InterPro" id="IPR039422">
    <property type="entry name" value="MarR/SlyA-like"/>
</dbReference>
<organism evidence="2 3">
    <name type="scientific">Microbacterium testaceum</name>
    <name type="common">Aureobacterium testaceum</name>
    <name type="synonym">Brevibacterium testaceum</name>
    <dbReference type="NCBI Taxonomy" id="2033"/>
    <lineage>
        <taxon>Bacteria</taxon>
        <taxon>Bacillati</taxon>
        <taxon>Actinomycetota</taxon>
        <taxon>Actinomycetes</taxon>
        <taxon>Micrococcales</taxon>
        <taxon>Microbacteriaceae</taxon>
        <taxon>Microbacterium</taxon>
    </lineage>
</organism>
<dbReference type="PANTHER" id="PTHR33164:SF99">
    <property type="entry name" value="MARR FAMILY REGULATORY PROTEIN"/>
    <property type="match status" value="1"/>
</dbReference>
<gene>
    <name evidence="2" type="ORF">RSA3_00565</name>
</gene>
<evidence type="ECO:0000313" key="2">
    <source>
        <dbReference type="EMBL" id="KTS14296.1"/>
    </source>
</evidence>
<dbReference type="GO" id="GO:0003700">
    <property type="term" value="F:DNA-binding transcription factor activity"/>
    <property type="evidence" value="ECO:0007669"/>
    <property type="project" value="InterPro"/>
</dbReference>
<dbReference type="Gene3D" id="1.10.10.10">
    <property type="entry name" value="Winged helix-like DNA-binding domain superfamily/Winged helix DNA-binding domain"/>
    <property type="match status" value="1"/>
</dbReference>
<evidence type="ECO:0000313" key="3">
    <source>
        <dbReference type="Proteomes" id="UP000072189"/>
    </source>
</evidence>
<dbReference type="PATRIC" id="fig|2033.7.peg.1200"/>
<reference evidence="2 3" key="1">
    <citation type="journal article" date="2016" name="Front. Microbiol.">
        <title>Genomic Resource of Rice Seed Associated Bacteria.</title>
        <authorList>
            <person name="Midha S."/>
            <person name="Bansal K."/>
            <person name="Sharma S."/>
            <person name="Kumar N."/>
            <person name="Patil P.P."/>
            <person name="Chaudhry V."/>
            <person name="Patil P.B."/>
        </authorList>
    </citation>
    <scope>NUCLEOTIDE SEQUENCE [LARGE SCALE GENOMIC DNA]</scope>
    <source>
        <strain evidence="2 3">RSA3</strain>
    </source>
</reference>
<comment type="caution">
    <text evidence="2">The sequence shown here is derived from an EMBL/GenBank/DDBJ whole genome shotgun (WGS) entry which is preliminary data.</text>
</comment>
<dbReference type="OMA" id="LTHFEYF"/>
<dbReference type="GO" id="GO:0006950">
    <property type="term" value="P:response to stress"/>
    <property type="evidence" value="ECO:0007669"/>
    <property type="project" value="TreeGrafter"/>
</dbReference>
<name>A0A147FCI7_MICTE</name>
<feature type="domain" description="HTH marR-type" evidence="1">
    <location>
        <begin position="1"/>
        <end position="151"/>
    </location>
</feature>
<dbReference type="AlphaFoldDB" id="A0A147FCI7"/>
<protein>
    <recommendedName>
        <fullName evidence="1">HTH marR-type domain-containing protein</fullName>
    </recommendedName>
</protein>
<dbReference type="InterPro" id="IPR036388">
    <property type="entry name" value="WH-like_DNA-bd_sf"/>
</dbReference>
<dbReference type="SMART" id="SM00347">
    <property type="entry name" value="HTH_MARR"/>
    <property type="match status" value="1"/>
</dbReference>
<evidence type="ECO:0000259" key="1">
    <source>
        <dbReference type="PROSITE" id="PS50995"/>
    </source>
</evidence>
<dbReference type="Pfam" id="PF12802">
    <property type="entry name" value="MarR_2"/>
    <property type="match status" value="1"/>
</dbReference>
<dbReference type="EMBL" id="LDRV01000002">
    <property type="protein sequence ID" value="KTS14296.1"/>
    <property type="molecule type" value="Genomic_DNA"/>
</dbReference>
<dbReference type="InterPro" id="IPR000835">
    <property type="entry name" value="HTH_MarR-typ"/>
</dbReference>
<dbReference type="SUPFAM" id="SSF46785">
    <property type="entry name" value="Winged helix' DNA-binding domain"/>
    <property type="match status" value="1"/>
</dbReference>
<dbReference type="PANTHER" id="PTHR33164">
    <property type="entry name" value="TRANSCRIPTIONAL REGULATOR, MARR FAMILY"/>
    <property type="match status" value="1"/>
</dbReference>
<sequence length="160" mass="17674">MTYAVPRMTPEEGEAWLGLLRVCNLLPSELDAQLSRDSGMTHYEFGLMSYLRAMPESTASMTEIAEATNATLPRVSHVCRRLEGRGLVEKSISPADRRVSMATLTAAGRRELIRATPRHIATARRLVIDALSPEDLAHLSRITAILGKNLDPLHRFGPRG</sequence>
<dbReference type="InterPro" id="IPR036390">
    <property type="entry name" value="WH_DNA-bd_sf"/>
</dbReference>
<dbReference type="PROSITE" id="PS50995">
    <property type="entry name" value="HTH_MARR_2"/>
    <property type="match status" value="1"/>
</dbReference>
<accession>A0A147FCI7</accession>
<proteinExistence type="predicted"/>
<dbReference type="Proteomes" id="UP000072189">
    <property type="component" value="Unassembled WGS sequence"/>
</dbReference>
<dbReference type="RefSeq" id="WP_013584654.1">
    <property type="nucleotide sequence ID" value="NZ_LDRV01000002.1"/>
</dbReference>